<dbReference type="EMBL" id="JWTI02000032">
    <property type="protein sequence ID" value="KHS36626.1"/>
    <property type="molecule type" value="Genomic_DNA"/>
</dbReference>
<accession>A0AB34QKK9</accession>
<sequence>MRSAVHAKFAVARCILIQREQQAVSRRGDTDVPGHGQQRGEAIESGKDKRWHRRC</sequence>
<reference evidence="3" key="1">
    <citation type="submission" date="2015-04" db="EMBL/GenBank/DDBJ databases">
        <title>Genome sequencing of pathogens of bean.</title>
        <authorList>
            <person name="Harrison J.W."/>
            <person name="Aritua V."/>
            <person name="Sapp M."/>
            <person name="Smith J."/>
            <person name="Studholme D.J."/>
        </authorList>
    </citation>
    <scope>NUCLEOTIDE SEQUENCE [LARGE SCALE GENOMIC DNA]</scope>
    <source>
        <strain evidence="3">NCPPB 1138</strain>
    </source>
</reference>
<evidence type="ECO:0000313" key="3">
    <source>
        <dbReference type="Proteomes" id="UP000031180"/>
    </source>
</evidence>
<comment type="caution">
    <text evidence="2">The sequence shown here is derived from an EMBL/GenBank/DDBJ whole genome shotgun (WGS) entry which is preliminary data.</text>
</comment>
<evidence type="ECO:0000256" key="1">
    <source>
        <dbReference type="SAM" id="MobiDB-lite"/>
    </source>
</evidence>
<organism evidence="2 3">
    <name type="scientific">Xanthomonas campestris pv. phaseoli</name>
    <dbReference type="NCBI Taxonomy" id="317013"/>
    <lineage>
        <taxon>Bacteria</taxon>
        <taxon>Pseudomonadati</taxon>
        <taxon>Pseudomonadota</taxon>
        <taxon>Gammaproteobacteria</taxon>
        <taxon>Lysobacterales</taxon>
        <taxon>Lysobacteraceae</taxon>
        <taxon>Xanthomonas</taxon>
    </lineage>
</organism>
<name>A0AB34QKK9_XANCH</name>
<dbReference type="AlphaFoldDB" id="A0AB34QKK9"/>
<evidence type="ECO:0000313" key="2">
    <source>
        <dbReference type="EMBL" id="KHS36626.1"/>
    </source>
</evidence>
<proteinExistence type="predicted"/>
<protein>
    <submittedName>
        <fullName evidence="2">Uncharacterized protein</fullName>
    </submittedName>
</protein>
<dbReference type="Proteomes" id="UP000031180">
    <property type="component" value="Unassembled WGS sequence"/>
</dbReference>
<gene>
    <name evidence="2" type="ORF">RN20_13275</name>
</gene>
<feature type="region of interest" description="Disordered" evidence="1">
    <location>
        <begin position="22"/>
        <end position="55"/>
    </location>
</feature>